<dbReference type="SUPFAM" id="SSF64376">
    <property type="entry name" value="YlxR-like"/>
    <property type="match status" value="1"/>
</dbReference>
<dbReference type="AlphaFoldDB" id="A0A8J7WNW7"/>
<gene>
    <name evidence="2" type="ORF">KGA66_07435</name>
</gene>
<dbReference type="PANTHER" id="PTHR34215">
    <property type="entry name" value="BLL0784 PROTEIN"/>
    <property type="match status" value="1"/>
</dbReference>
<evidence type="ECO:0000313" key="3">
    <source>
        <dbReference type="Proteomes" id="UP000677913"/>
    </source>
</evidence>
<dbReference type="InterPro" id="IPR007393">
    <property type="entry name" value="YlxR_dom"/>
</dbReference>
<evidence type="ECO:0000313" key="2">
    <source>
        <dbReference type="EMBL" id="MBS2962869.1"/>
    </source>
</evidence>
<dbReference type="Proteomes" id="UP000677913">
    <property type="component" value="Unassembled WGS sequence"/>
</dbReference>
<accession>A0A8J7WNW7</accession>
<reference evidence="2" key="1">
    <citation type="submission" date="2021-04" db="EMBL/GenBank/DDBJ databases">
        <title>Genome based classification of Actinospica acidithermotolerans sp. nov., an actinobacterium isolated from an Indonesian hot spring.</title>
        <authorList>
            <person name="Kusuma A.B."/>
            <person name="Putra K.E."/>
            <person name="Nafisah S."/>
            <person name="Loh J."/>
            <person name="Nouioui I."/>
            <person name="Goodfellow M."/>
        </authorList>
    </citation>
    <scope>NUCLEOTIDE SEQUENCE</scope>
    <source>
        <strain evidence="2">DSM 45618</strain>
    </source>
</reference>
<dbReference type="InterPro" id="IPR037465">
    <property type="entry name" value="YlxR"/>
</dbReference>
<sequence>MPTRTCVGCRARDAQDRLLRIVAGEGEVLPDPGRRLPGRGAYLHPRLACLALAERKRAFPRALRLPGPFALSAVRARLEACEAQSRDGTGTE</sequence>
<proteinExistence type="predicted"/>
<dbReference type="InterPro" id="IPR035931">
    <property type="entry name" value="YlxR-like_sf"/>
</dbReference>
<dbReference type="PANTHER" id="PTHR34215:SF1">
    <property type="entry name" value="YLXR DOMAIN-CONTAINING PROTEIN"/>
    <property type="match status" value="1"/>
</dbReference>
<dbReference type="Gene3D" id="3.30.1230.10">
    <property type="entry name" value="YlxR-like"/>
    <property type="match status" value="1"/>
</dbReference>
<evidence type="ECO:0000259" key="1">
    <source>
        <dbReference type="Pfam" id="PF04296"/>
    </source>
</evidence>
<dbReference type="EMBL" id="JAGSXH010000016">
    <property type="protein sequence ID" value="MBS2962869.1"/>
    <property type="molecule type" value="Genomic_DNA"/>
</dbReference>
<organism evidence="2 3">
    <name type="scientific">Actinocrinis puniceicyclus</name>
    <dbReference type="NCBI Taxonomy" id="977794"/>
    <lineage>
        <taxon>Bacteria</taxon>
        <taxon>Bacillati</taxon>
        <taxon>Actinomycetota</taxon>
        <taxon>Actinomycetes</taxon>
        <taxon>Catenulisporales</taxon>
        <taxon>Actinospicaceae</taxon>
        <taxon>Actinocrinis</taxon>
    </lineage>
</organism>
<dbReference type="Pfam" id="PF04296">
    <property type="entry name" value="YlxR"/>
    <property type="match status" value="1"/>
</dbReference>
<protein>
    <submittedName>
        <fullName evidence="2">YlxR family protein</fullName>
    </submittedName>
</protein>
<keyword evidence="3" id="KW-1185">Reference proteome</keyword>
<feature type="domain" description="YlxR" evidence="1">
    <location>
        <begin position="4"/>
        <end position="75"/>
    </location>
</feature>
<name>A0A8J7WNW7_9ACTN</name>
<dbReference type="RefSeq" id="WP_312886803.1">
    <property type="nucleotide sequence ID" value="NZ_JAGSXH010000016.1"/>
</dbReference>
<comment type="caution">
    <text evidence="2">The sequence shown here is derived from an EMBL/GenBank/DDBJ whole genome shotgun (WGS) entry which is preliminary data.</text>
</comment>